<evidence type="ECO:0000313" key="1">
    <source>
        <dbReference type="EMBL" id="KIX05939.1"/>
    </source>
</evidence>
<evidence type="ECO:0000313" key="2">
    <source>
        <dbReference type="Proteomes" id="UP000053617"/>
    </source>
</evidence>
<dbReference type="AlphaFoldDB" id="A0A0D2IJQ3"/>
<dbReference type="EMBL" id="KN847477">
    <property type="protein sequence ID" value="KIX05939.1"/>
    <property type="molecule type" value="Genomic_DNA"/>
</dbReference>
<dbReference type="OrthoDB" id="4500473at2759"/>
<sequence>MGANTPEYHILGKRVAVGRLLLGTIVDSLEGLSRINNGEELLIDEERLDHFHDCNMEISRDIALTGNAGVAAKALALESFGGEASVDSERSFTDTYNVPDVHTWQFDPEASDYLAAMTSEKVQRFLKRIDYGPVYMVTGLKFGTKTSVNITRAKRVGGRLELGANIGTAVSVGPKLGSSRAFTVSQKGEEQTERILAIRVRKLRYKKKGFFGFGSSRVLTEEPSNAGAELVGDNRSKQKSRGTVAGLDFEVLEEDDTEDSTGSYRKISEPGVTWVVPKSW</sequence>
<protein>
    <submittedName>
        <fullName evidence="1">Uncharacterized protein</fullName>
    </submittedName>
</protein>
<proteinExistence type="predicted"/>
<organism evidence="1 2">
    <name type="scientific">Rhinocladiella mackenziei CBS 650.93</name>
    <dbReference type="NCBI Taxonomy" id="1442369"/>
    <lineage>
        <taxon>Eukaryota</taxon>
        <taxon>Fungi</taxon>
        <taxon>Dikarya</taxon>
        <taxon>Ascomycota</taxon>
        <taxon>Pezizomycotina</taxon>
        <taxon>Eurotiomycetes</taxon>
        <taxon>Chaetothyriomycetidae</taxon>
        <taxon>Chaetothyriales</taxon>
        <taxon>Herpotrichiellaceae</taxon>
        <taxon>Rhinocladiella</taxon>
    </lineage>
</organism>
<accession>A0A0D2IJQ3</accession>
<name>A0A0D2IJQ3_9EURO</name>
<keyword evidence="2" id="KW-1185">Reference proteome</keyword>
<dbReference type="HOGENOM" id="CLU_057547_1_0_1"/>
<reference evidence="1 2" key="1">
    <citation type="submission" date="2015-01" db="EMBL/GenBank/DDBJ databases">
        <title>The Genome Sequence of Rhinocladiella mackenzie CBS 650.93.</title>
        <authorList>
            <consortium name="The Broad Institute Genomics Platform"/>
            <person name="Cuomo C."/>
            <person name="de Hoog S."/>
            <person name="Gorbushina A."/>
            <person name="Stielow B."/>
            <person name="Teixiera M."/>
            <person name="Abouelleil A."/>
            <person name="Chapman S.B."/>
            <person name="Priest M."/>
            <person name="Young S.K."/>
            <person name="Wortman J."/>
            <person name="Nusbaum C."/>
            <person name="Birren B."/>
        </authorList>
    </citation>
    <scope>NUCLEOTIDE SEQUENCE [LARGE SCALE GENOMIC DNA]</scope>
    <source>
        <strain evidence="1 2">CBS 650.93</strain>
    </source>
</reference>
<dbReference type="Proteomes" id="UP000053617">
    <property type="component" value="Unassembled WGS sequence"/>
</dbReference>
<dbReference type="RefSeq" id="XP_013273075.1">
    <property type="nucleotide sequence ID" value="XM_013417621.1"/>
</dbReference>
<gene>
    <name evidence="1" type="ORF">Z518_03913</name>
</gene>
<dbReference type="VEuPathDB" id="FungiDB:Z518_03913"/>
<dbReference type="GeneID" id="25291984"/>